<evidence type="ECO:0000256" key="1">
    <source>
        <dbReference type="ARBA" id="ARBA00004651"/>
    </source>
</evidence>
<dbReference type="PANTHER" id="PTHR43531">
    <property type="entry name" value="PROTEIN ICFG"/>
    <property type="match status" value="1"/>
</dbReference>
<dbReference type="Pfam" id="PF18947">
    <property type="entry name" value="HAMP_2"/>
    <property type="match status" value="1"/>
</dbReference>
<dbReference type="Gene3D" id="1.10.287.950">
    <property type="entry name" value="Methyl-accepting chemotaxis protein"/>
    <property type="match status" value="1"/>
</dbReference>
<comment type="similarity">
    <text evidence="7">Belongs to the methyl-accepting chemotaxis (MCP) protein family.</text>
</comment>
<dbReference type="PROSITE" id="PS50885">
    <property type="entry name" value="HAMP"/>
    <property type="match status" value="2"/>
</dbReference>
<dbReference type="Proteomes" id="UP000028981">
    <property type="component" value="Unassembled WGS sequence"/>
</dbReference>
<dbReference type="Pfam" id="PF17200">
    <property type="entry name" value="sCache_2"/>
    <property type="match status" value="1"/>
</dbReference>
<name>A0A087M5C3_9HYPH</name>
<dbReference type="PRINTS" id="PR00260">
    <property type="entry name" value="CHEMTRNSDUCR"/>
</dbReference>
<accession>A0A087M5C3</accession>
<keyword evidence="3" id="KW-0488">Methylation</keyword>
<evidence type="ECO:0000256" key="3">
    <source>
        <dbReference type="ARBA" id="ARBA00022481"/>
    </source>
</evidence>
<dbReference type="GO" id="GO:0006935">
    <property type="term" value="P:chemotaxis"/>
    <property type="evidence" value="ECO:0007669"/>
    <property type="project" value="InterPro"/>
</dbReference>
<dbReference type="Gene3D" id="3.30.450.20">
    <property type="entry name" value="PAS domain"/>
    <property type="match status" value="1"/>
</dbReference>
<dbReference type="SMART" id="SM01049">
    <property type="entry name" value="Cache_2"/>
    <property type="match status" value="1"/>
</dbReference>
<dbReference type="EMBL" id="JQGC01000003">
    <property type="protein sequence ID" value="KFL32076.1"/>
    <property type="molecule type" value="Genomic_DNA"/>
</dbReference>
<dbReference type="CDD" id="cd06225">
    <property type="entry name" value="HAMP"/>
    <property type="match status" value="2"/>
</dbReference>
<comment type="caution">
    <text evidence="13">The sequence shown here is derived from an EMBL/GenBank/DDBJ whole genome shotgun (WGS) entry which is preliminary data.</text>
</comment>
<dbReference type="GO" id="GO:0004888">
    <property type="term" value="F:transmembrane signaling receptor activity"/>
    <property type="evidence" value="ECO:0007669"/>
    <property type="project" value="InterPro"/>
</dbReference>
<dbReference type="SMART" id="SM00283">
    <property type="entry name" value="MA"/>
    <property type="match status" value="1"/>
</dbReference>
<dbReference type="Gene3D" id="1.10.8.500">
    <property type="entry name" value="HAMP domain in histidine kinase"/>
    <property type="match status" value="1"/>
</dbReference>
<dbReference type="STRING" id="46914.JP75_03605"/>
<dbReference type="InterPro" id="IPR051310">
    <property type="entry name" value="MCP_chemotaxis"/>
</dbReference>
<keyword evidence="9" id="KW-0175">Coiled coil</keyword>
<feature type="coiled-coil region" evidence="9">
    <location>
        <begin position="585"/>
        <end position="616"/>
    </location>
</feature>
<dbReference type="InterPro" id="IPR004090">
    <property type="entry name" value="Chemotax_Me-accpt_rcpt"/>
</dbReference>
<keyword evidence="2" id="KW-1003">Cell membrane</keyword>
<reference evidence="13 14" key="1">
    <citation type="submission" date="2014-08" db="EMBL/GenBank/DDBJ databases">
        <authorList>
            <person name="Hassan Y.I."/>
            <person name="Lepp D."/>
            <person name="Zhou T."/>
        </authorList>
    </citation>
    <scope>NUCLEOTIDE SEQUENCE [LARGE SCALE GENOMIC DNA]</scope>
    <source>
        <strain evidence="13 14">IFO13584</strain>
    </source>
</reference>
<feature type="domain" description="HAMP" evidence="12">
    <location>
        <begin position="293"/>
        <end position="328"/>
    </location>
</feature>
<keyword evidence="6 10" id="KW-0472">Membrane</keyword>
<dbReference type="InterPro" id="IPR004089">
    <property type="entry name" value="MCPsignal_dom"/>
</dbReference>
<dbReference type="Pfam" id="PF00015">
    <property type="entry name" value="MCPsignal"/>
    <property type="match status" value="1"/>
</dbReference>
<dbReference type="PANTHER" id="PTHR43531:SF14">
    <property type="entry name" value="METHYL-ACCEPTING CHEMOTAXIS PROTEIN I-RELATED"/>
    <property type="match status" value="1"/>
</dbReference>
<feature type="transmembrane region" description="Helical" evidence="10">
    <location>
        <begin position="187"/>
        <end position="207"/>
    </location>
</feature>
<keyword evidence="14" id="KW-1185">Reference proteome</keyword>
<dbReference type="Pfam" id="PF00672">
    <property type="entry name" value="HAMP"/>
    <property type="match status" value="1"/>
</dbReference>
<dbReference type="InterPro" id="IPR033480">
    <property type="entry name" value="sCache_2"/>
</dbReference>
<dbReference type="FunFam" id="1.10.287.950:FF:000001">
    <property type="entry name" value="Methyl-accepting chemotaxis sensory transducer"/>
    <property type="match status" value="1"/>
</dbReference>
<dbReference type="SUPFAM" id="SSF158472">
    <property type="entry name" value="HAMP domain-like"/>
    <property type="match status" value="1"/>
</dbReference>
<sequence length="663" mass="71602">MSRRLYFLLAIFAVGMMGVVSYQLYNQRMNLEQFKRTELQSVVQTAVSTVQSFYDRAQAGEFTEDQAKSLALETLRALRYQGNEYFFVDTYDLVMLMHPTKPEKQGSDRSIEKDGRGTLYIKEMVENVKAHGSAFQTYLFTKPEGGLADKVSYAQGFEPWGWSIASGILFNQVDAIFWQSVLEGGGITLAIIVAILIVGVVVARSIAKPMVELNKSMVQVADGAYDTVIDGTARRDEIGAMARAVEVFRENGLKVAEMTEAEAARIIRDQEARQKMMVELQRSFGDVVNSAVEGNFSQRVPAQFPDAELNDLANSVNRLVDSVDHGLTETGSVLSALANTDLTHRMVGEHRGAFAKLKTDINAVADKLTDIVGQLRGTSGTLKTATGEILSGANDLSERTTRQAATIEETSASMEQLAQTVTENARKAADASQKAGLVTRSAEEGGAVMEEANSAMERITQSSSKISNIIGMIDDIAFQTNLLALNASVEAARAGEAGKGFAVVAVEVRRLAQSAANASSEVKALIEQSAQEVGTGSKLVADAAGKLTAMMDALRANTTLLDDIARASREQASAIDEVNTAVRQMDEMTQHNAALVEEVNAAIEQTEHQASELDRIVDVFALDARPSAMARPAPVKAQPKVKAAAAAYLTEGNAALKEDWSEF</sequence>
<keyword evidence="8" id="KW-0807">Transducer</keyword>
<comment type="subcellular location">
    <subcellularLocation>
        <location evidence="1">Cell membrane</location>
        <topology evidence="1">Multi-pass membrane protein</topology>
    </subcellularLocation>
</comment>
<evidence type="ECO:0000256" key="6">
    <source>
        <dbReference type="ARBA" id="ARBA00023136"/>
    </source>
</evidence>
<feature type="domain" description="Methyl-accepting transducer" evidence="11">
    <location>
        <begin position="378"/>
        <end position="607"/>
    </location>
</feature>
<gene>
    <name evidence="13" type="ORF">JP75_03605</name>
</gene>
<dbReference type="SMART" id="SM00304">
    <property type="entry name" value="HAMP"/>
    <property type="match status" value="2"/>
</dbReference>
<evidence type="ECO:0000313" key="13">
    <source>
        <dbReference type="EMBL" id="KFL32076.1"/>
    </source>
</evidence>
<evidence type="ECO:0000259" key="11">
    <source>
        <dbReference type="PROSITE" id="PS50111"/>
    </source>
</evidence>
<protein>
    <recommendedName>
        <fullName evidence="15">Chemotaxis protein</fullName>
    </recommendedName>
</protein>
<evidence type="ECO:0000256" key="10">
    <source>
        <dbReference type="SAM" id="Phobius"/>
    </source>
</evidence>
<dbReference type="CDD" id="cd11386">
    <property type="entry name" value="MCP_signal"/>
    <property type="match status" value="1"/>
</dbReference>
<evidence type="ECO:0000256" key="5">
    <source>
        <dbReference type="ARBA" id="ARBA00022989"/>
    </source>
</evidence>
<proteinExistence type="inferred from homology"/>
<evidence type="ECO:0000256" key="4">
    <source>
        <dbReference type="ARBA" id="ARBA00022692"/>
    </source>
</evidence>
<evidence type="ECO:0000313" key="14">
    <source>
        <dbReference type="Proteomes" id="UP000028981"/>
    </source>
</evidence>
<evidence type="ECO:0000256" key="9">
    <source>
        <dbReference type="SAM" id="Coils"/>
    </source>
</evidence>
<organism evidence="13 14">
    <name type="scientific">Devosia riboflavina</name>
    <dbReference type="NCBI Taxonomy" id="46914"/>
    <lineage>
        <taxon>Bacteria</taxon>
        <taxon>Pseudomonadati</taxon>
        <taxon>Pseudomonadota</taxon>
        <taxon>Alphaproteobacteria</taxon>
        <taxon>Hyphomicrobiales</taxon>
        <taxon>Devosiaceae</taxon>
        <taxon>Devosia</taxon>
    </lineage>
</organism>
<dbReference type="SUPFAM" id="SSF58104">
    <property type="entry name" value="Methyl-accepting chemotaxis protein (MCP) signaling domain"/>
    <property type="match status" value="1"/>
</dbReference>
<evidence type="ECO:0000256" key="2">
    <source>
        <dbReference type="ARBA" id="ARBA00022475"/>
    </source>
</evidence>
<evidence type="ECO:0000256" key="7">
    <source>
        <dbReference type="ARBA" id="ARBA00029447"/>
    </source>
</evidence>
<keyword evidence="4 10" id="KW-0812">Transmembrane</keyword>
<dbReference type="GO" id="GO:0005886">
    <property type="term" value="C:plasma membrane"/>
    <property type="evidence" value="ECO:0007669"/>
    <property type="project" value="UniProtKB-SubCell"/>
</dbReference>
<feature type="transmembrane region" description="Helical" evidence="10">
    <location>
        <begin position="6"/>
        <end position="25"/>
    </location>
</feature>
<evidence type="ECO:0000259" key="12">
    <source>
        <dbReference type="PROSITE" id="PS50885"/>
    </source>
</evidence>
<dbReference type="PROSITE" id="PS50111">
    <property type="entry name" value="CHEMOTAXIS_TRANSDUC_2"/>
    <property type="match status" value="1"/>
</dbReference>
<evidence type="ECO:0008006" key="15">
    <source>
        <dbReference type="Google" id="ProtNLM"/>
    </source>
</evidence>
<feature type="domain" description="HAMP" evidence="12">
    <location>
        <begin position="204"/>
        <end position="257"/>
    </location>
</feature>
<dbReference type="AlphaFoldDB" id="A0A087M5C3"/>
<keyword evidence="5 10" id="KW-1133">Transmembrane helix</keyword>
<evidence type="ECO:0000256" key="8">
    <source>
        <dbReference type="PROSITE-ProRule" id="PRU00284"/>
    </source>
</evidence>
<dbReference type="InterPro" id="IPR003660">
    <property type="entry name" value="HAMP_dom"/>
</dbReference>
<dbReference type="GO" id="GO:0007165">
    <property type="term" value="P:signal transduction"/>
    <property type="evidence" value="ECO:0007669"/>
    <property type="project" value="UniProtKB-KW"/>
</dbReference>